<comment type="similarity">
    <text evidence="2">Belongs to the purine-cytosine permease (2.A.39) family.</text>
</comment>
<keyword evidence="4 6" id="KW-1133">Transmembrane helix</keyword>
<feature type="transmembrane region" description="Helical" evidence="6">
    <location>
        <begin position="69"/>
        <end position="90"/>
    </location>
</feature>
<evidence type="ECO:0000313" key="7">
    <source>
        <dbReference type="EMBL" id="MDW0113096.1"/>
    </source>
</evidence>
<feature type="transmembrane region" description="Helical" evidence="6">
    <location>
        <begin position="111"/>
        <end position="139"/>
    </location>
</feature>
<evidence type="ECO:0000256" key="6">
    <source>
        <dbReference type="SAM" id="Phobius"/>
    </source>
</evidence>
<keyword evidence="8" id="KW-1185">Reference proteome</keyword>
<dbReference type="InterPro" id="IPR001248">
    <property type="entry name" value="Pur-cyt_permease"/>
</dbReference>
<dbReference type="RefSeq" id="WP_317943222.1">
    <property type="nucleotide sequence ID" value="NZ_JAUBDI010000005.1"/>
</dbReference>
<comment type="caution">
    <text evidence="7">The sequence shown here is derived from an EMBL/GenBank/DDBJ whole genome shotgun (WGS) entry which is preliminary data.</text>
</comment>
<evidence type="ECO:0000313" key="8">
    <source>
        <dbReference type="Proteomes" id="UP001282284"/>
    </source>
</evidence>
<evidence type="ECO:0000256" key="2">
    <source>
        <dbReference type="ARBA" id="ARBA00008974"/>
    </source>
</evidence>
<feature type="transmembrane region" description="Helical" evidence="6">
    <location>
        <begin position="348"/>
        <end position="367"/>
    </location>
</feature>
<feature type="transmembrane region" description="Helical" evidence="6">
    <location>
        <begin position="159"/>
        <end position="179"/>
    </location>
</feature>
<feature type="transmembrane region" description="Helical" evidence="6">
    <location>
        <begin position="303"/>
        <end position="320"/>
    </location>
</feature>
<reference evidence="7 8" key="1">
    <citation type="submission" date="2023-06" db="EMBL/GenBank/DDBJ databases">
        <title>Sporosarcina sp. nov., isolated from Korean traditional fermented seafood 'Jeotgal'.</title>
        <authorList>
            <person name="Yang A.I."/>
            <person name="Shin N.-R."/>
        </authorList>
    </citation>
    <scope>NUCLEOTIDE SEQUENCE [LARGE SCALE GENOMIC DNA]</scope>
    <source>
        <strain evidence="7 8">KCTC13119</strain>
    </source>
</reference>
<accession>A0ABU4G860</accession>
<evidence type="ECO:0000256" key="3">
    <source>
        <dbReference type="ARBA" id="ARBA00022692"/>
    </source>
</evidence>
<feature type="transmembrane region" description="Helical" evidence="6">
    <location>
        <begin position="263"/>
        <end position="283"/>
    </location>
</feature>
<feature type="transmembrane region" description="Helical" evidence="6">
    <location>
        <begin position="438"/>
        <end position="456"/>
    </location>
</feature>
<evidence type="ECO:0000256" key="1">
    <source>
        <dbReference type="ARBA" id="ARBA00004141"/>
    </source>
</evidence>
<comment type="subcellular location">
    <subcellularLocation>
        <location evidence="1">Membrane</location>
        <topology evidence="1">Multi-pass membrane protein</topology>
    </subcellularLocation>
</comment>
<feature type="transmembrane region" description="Helical" evidence="6">
    <location>
        <begin position="373"/>
        <end position="393"/>
    </location>
</feature>
<dbReference type="Pfam" id="PF02133">
    <property type="entry name" value="Transp_cyt_pur"/>
    <property type="match status" value="1"/>
</dbReference>
<dbReference type="PANTHER" id="PTHR30569:SF0">
    <property type="entry name" value="CYTOSINE PERMEASE"/>
    <property type="match status" value="1"/>
</dbReference>
<dbReference type="InterPro" id="IPR030191">
    <property type="entry name" value="CodB"/>
</dbReference>
<protein>
    <submittedName>
        <fullName evidence="7">Cytosine permease</fullName>
    </submittedName>
</protein>
<sequence>MTREVNSNLNFAHEDSEFMLSPVPHSERRPTWKQVMVWVGFGYVVTGLFVGGVLAGFGGQPGVSPGKAIWAIGIGMGVLLVLTTLLGIMAQKTGLNLALISRYSYGSIGSNLPLFVMALLTLGWFASITGMVGQIWSSLIGNPTGITVFNPASLGYTDIPSITLENFLACAVFGLIFTYTAYKGMKAIEAVAIPVAPVILIIAIIVGIGMLNEGGGIGSFMTKANQIEGLGIGTAITIVMGSWIAGVVMGVDLFRFNKSVKAVFAGAIACFVLTNPLLNFVGYIGAVSVGQFNYVEWMIDKGIFFALIGVVAWTTSLWTTNNAELYCNSLYVGPVISSYKKKVNRQKIVLVTGIVGTIIGSLAFYQIFFADFITILGAAFLPLAGPLIADYFIVKKGSYKVEEINTQAKYKMAGILSFLIGATLGLVFEYGIVLPFGLPSGLVALLITIILYPIIYRFTADSKTHTLEID</sequence>
<dbReference type="PANTHER" id="PTHR30569">
    <property type="entry name" value="CYTOSINE TRANSPORTER CODB"/>
    <property type="match status" value="1"/>
</dbReference>
<feature type="transmembrane region" description="Helical" evidence="6">
    <location>
        <begin position="413"/>
        <end position="432"/>
    </location>
</feature>
<evidence type="ECO:0000256" key="5">
    <source>
        <dbReference type="ARBA" id="ARBA00023136"/>
    </source>
</evidence>
<dbReference type="Proteomes" id="UP001282284">
    <property type="component" value="Unassembled WGS sequence"/>
</dbReference>
<evidence type="ECO:0000256" key="4">
    <source>
        <dbReference type="ARBA" id="ARBA00022989"/>
    </source>
</evidence>
<dbReference type="Gene3D" id="1.10.4160.10">
    <property type="entry name" value="Hydantoin permease"/>
    <property type="match status" value="1"/>
</dbReference>
<dbReference type="EMBL" id="JAUBDI010000005">
    <property type="protein sequence ID" value="MDW0113096.1"/>
    <property type="molecule type" value="Genomic_DNA"/>
</dbReference>
<gene>
    <name evidence="7" type="ORF">QT711_07850</name>
</gene>
<proteinExistence type="inferred from homology"/>
<organism evidence="7 8">
    <name type="scientific">Sporosarcina saromensis</name>
    <dbReference type="NCBI Taxonomy" id="359365"/>
    <lineage>
        <taxon>Bacteria</taxon>
        <taxon>Bacillati</taxon>
        <taxon>Bacillota</taxon>
        <taxon>Bacilli</taxon>
        <taxon>Bacillales</taxon>
        <taxon>Caryophanaceae</taxon>
        <taxon>Sporosarcina</taxon>
    </lineage>
</organism>
<keyword evidence="5 6" id="KW-0472">Membrane</keyword>
<keyword evidence="3 6" id="KW-0812">Transmembrane</keyword>
<feature type="transmembrane region" description="Helical" evidence="6">
    <location>
        <begin position="191"/>
        <end position="210"/>
    </location>
</feature>
<feature type="transmembrane region" description="Helical" evidence="6">
    <location>
        <begin position="230"/>
        <end position="251"/>
    </location>
</feature>
<feature type="transmembrane region" description="Helical" evidence="6">
    <location>
        <begin position="35"/>
        <end position="57"/>
    </location>
</feature>
<name>A0ABU4G860_9BACL</name>